<feature type="transmembrane region" description="Helical" evidence="6">
    <location>
        <begin position="130"/>
        <end position="156"/>
    </location>
</feature>
<evidence type="ECO:0000256" key="1">
    <source>
        <dbReference type="ARBA" id="ARBA00004141"/>
    </source>
</evidence>
<comment type="subcellular location">
    <subcellularLocation>
        <location evidence="1">Membrane</location>
        <topology evidence="1">Multi-pass membrane protein</topology>
    </subcellularLocation>
</comment>
<feature type="transmembrane region" description="Helical" evidence="6">
    <location>
        <begin position="211"/>
        <end position="228"/>
    </location>
</feature>
<evidence type="ECO:0000256" key="3">
    <source>
        <dbReference type="ARBA" id="ARBA00022989"/>
    </source>
</evidence>
<feature type="transmembrane region" description="Helical" evidence="6">
    <location>
        <begin position="248"/>
        <end position="272"/>
    </location>
</feature>
<proteinExistence type="inferred from homology"/>
<keyword evidence="4 6" id="KW-0472">Membrane</keyword>
<keyword evidence="2 6" id="KW-0812">Transmembrane</keyword>
<name>A0A1Y1KZ45_PHOPY</name>
<evidence type="ECO:0000259" key="7">
    <source>
        <dbReference type="Pfam" id="PF20684"/>
    </source>
</evidence>
<feature type="transmembrane region" description="Helical" evidence="6">
    <location>
        <begin position="176"/>
        <end position="199"/>
    </location>
</feature>
<dbReference type="EMBL" id="GEZM01069126">
    <property type="protein sequence ID" value="JAV66634.1"/>
    <property type="molecule type" value="Transcribed_RNA"/>
</dbReference>
<dbReference type="PANTHER" id="PTHR33048:SF123">
    <property type="entry name" value="INTEGRAL MEMBRANE PROTEIN"/>
    <property type="match status" value="1"/>
</dbReference>
<sequence>MATDASTSSHSTTAGILAEYYILFFIALALIVLRIYVRLRVAKNWGWDDYYIIVAWIFLLIGLVLVQIEADLGLGRHLHTLEDPEDKELGILKFNTFFQMANVLCTLFTKYSISIFILRIRDSKRLRWVLGFLMALMTLATIAVIVVLSVSCIPLRRLWDKTVPGTCLPLVTVYNVAYVQSGFTIVIDLCLTTAPILILWNVKVKRGRKTFICLLMSLGLIATVSNALRNYFQNGLTTSDMTYDMTGVTVLAILELCSGIIAANIPACMPLFTRRPKTARTTTCLPNGGGDYMMHTKSAAADTPSSSIRNNASLDAEDNVSLRRLTQPSKVATDGAHAV</sequence>
<comment type="similarity">
    <text evidence="5">Belongs to the SAT4 family.</text>
</comment>
<keyword evidence="3 6" id="KW-1133">Transmembrane helix</keyword>
<feature type="transmembrane region" description="Helical" evidence="6">
    <location>
        <begin position="49"/>
        <end position="68"/>
    </location>
</feature>
<evidence type="ECO:0000313" key="8">
    <source>
        <dbReference type="EMBL" id="JAV66634.1"/>
    </source>
</evidence>
<dbReference type="InterPro" id="IPR049326">
    <property type="entry name" value="Rhodopsin_dom_fungi"/>
</dbReference>
<dbReference type="GO" id="GO:0016020">
    <property type="term" value="C:membrane"/>
    <property type="evidence" value="ECO:0007669"/>
    <property type="project" value="UniProtKB-SubCell"/>
</dbReference>
<accession>A0A1Y1KZ45</accession>
<feature type="domain" description="Rhodopsin" evidence="7">
    <location>
        <begin position="33"/>
        <end position="274"/>
    </location>
</feature>
<evidence type="ECO:0000256" key="6">
    <source>
        <dbReference type="SAM" id="Phobius"/>
    </source>
</evidence>
<evidence type="ECO:0000256" key="5">
    <source>
        <dbReference type="ARBA" id="ARBA00038359"/>
    </source>
</evidence>
<dbReference type="Pfam" id="PF20684">
    <property type="entry name" value="Fung_rhodopsin"/>
    <property type="match status" value="1"/>
</dbReference>
<reference evidence="8" key="1">
    <citation type="journal article" date="2016" name="Sci. Rep.">
        <title>Molecular characterization of firefly nuptial gifts: a multi-omics approach sheds light on postcopulatory sexual selection.</title>
        <authorList>
            <person name="Al-Wathiqui N."/>
            <person name="Fallon T.R."/>
            <person name="South A."/>
            <person name="Weng J.K."/>
            <person name="Lewis S.M."/>
        </authorList>
    </citation>
    <scope>NUCLEOTIDE SEQUENCE</scope>
</reference>
<evidence type="ECO:0000256" key="4">
    <source>
        <dbReference type="ARBA" id="ARBA00023136"/>
    </source>
</evidence>
<dbReference type="PANTHER" id="PTHR33048">
    <property type="entry name" value="PTH11-LIKE INTEGRAL MEMBRANE PROTEIN (AFU_ORTHOLOGUE AFUA_5G11245)"/>
    <property type="match status" value="1"/>
</dbReference>
<feature type="transmembrane region" description="Helical" evidence="6">
    <location>
        <begin position="20"/>
        <end position="37"/>
    </location>
</feature>
<protein>
    <recommendedName>
        <fullName evidence="7">Rhodopsin domain-containing protein</fullName>
    </recommendedName>
</protein>
<dbReference type="AlphaFoldDB" id="A0A1Y1KZ45"/>
<feature type="transmembrane region" description="Helical" evidence="6">
    <location>
        <begin position="97"/>
        <end position="118"/>
    </location>
</feature>
<dbReference type="InterPro" id="IPR052337">
    <property type="entry name" value="SAT4-like"/>
</dbReference>
<evidence type="ECO:0000256" key="2">
    <source>
        <dbReference type="ARBA" id="ARBA00022692"/>
    </source>
</evidence>
<organism evidence="8">
    <name type="scientific">Photinus pyralis</name>
    <name type="common">Common eastern firefly</name>
    <name type="synonym">Lampyris pyralis</name>
    <dbReference type="NCBI Taxonomy" id="7054"/>
    <lineage>
        <taxon>Eukaryota</taxon>
        <taxon>Metazoa</taxon>
        <taxon>Ecdysozoa</taxon>
        <taxon>Arthropoda</taxon>
        <taxon>Hexapoda</taxon>
        <taxon>Insecta</taxon>
        <taxon>Pterygota</taxon>
        <taxon>Neoptera</taxon>
        <taxon>Endopterygota</taxon>
        <taxon>Coleoptera</taxon>
        <taxon>Polyphaga</taxon>
        <taxon>Elateriformia</taxon>
        <taxon>Elateroidea</taxon>
        <taxon>Lampyridae</taxon>
        <taxon>Lampyrinae</taxon>
        <taxon>Photinus</taxon>
    </lineage>
</organism>